<evidence type="ECO:0000256" key="1">
    <source>
        <dbReference type="SAM" id="Phobius"/>
    </source>
</evidence>
<evidence type="ECO:0000313" key="3">
    <source>
        <dbReference type="Proteomes" id="UP001630127"/>
    </source>
</evidence>
<gene>
    <name evidence="2" type="ORF">ACH5RR_023610</name>
</gene>
<dbReference type="Proteomes" id="UP001630127">
    <property type="component" value="Unassembled WGS sequence"/>
</dbReference>
<keyword evidence="1" id="KW-0812">Transmembrane</keyword>
<accession>A0ABD2ZG68</accession>
<proteinExistence type="predicted"/>
<feature type="non-terminal residue" evidence="2">
    <location>
        <position position="64"/>
    </location>
</feature>
<dbReference type="AlphaFoldDB" id="A0ABD2ZG68"/>
<keyword evidence="3" id="KW-1185">Reference proteome</keyword>
<keyword evidence="1" id="KW-0472">Membrane</keyword>
<organism evidence="2 3">
    <name type="scientific">Cinchona calisaya</name>
    <dbReference type="NCBI Taxonomy" id="153742"/>
    <lineage>
        <taxon>Eukaryota</taxon>
        <taxon>Viridiplantae</taxon>
        <taxon>Streptophyta</taxon>
        <taxon>Embryophyta</taxon>
        <taxon>Tracheophyta</taxon>
        <taxon>Spermatophyta</taxon>
        <taxon>Magnoliopsida</taxon>
        <taxon>eudicotyledons</taxon>
        <taxon>Gunneridae</taxon>
        <taxon>Pentapetalae</taxon>
        <taxon>asterids</taxon>
        <taxon>lamiids</taxon>
        <taxon>Gentianales</taxon>
        <taxon>Rubiaceae</taxon>
        <taxon>Cinchonoideae</taxon>
        <taxon>Cinchoneae</taxon>
        <taxon>Cinchona</taxon>
    </lineage>
</organism>
<feature type="transmembrane region" description="Helical" evidence="1">
    <location>
        <begin position="28"/>
        <end position="52"/>
    </location>
</feature>
<keyword evidence="1" id="KW-1133">Transmembrane helix</keyword>
<name>A0ABD2ZG68_9GENT</name>
<dbReference type="EMBL" id="JBJUIK010000010">
    <property type="protein sequence ID" value="KAL3516708.1"/>
    <property type="molecule type" value="Genomic_DNA"/>
</dbReference>
<reference evidence="2 3" key="1">
    <citation type="submission" date="2024-11" db="EMBL/GenBank/DDBJ databases">
        <title>A near-complete genome assembly of Cinchona calisaya.</title>
        <authorList>
            <person name="Lian D.C."/>
            <person name="Zhao X.W."/>
            <person name="Wei L."/>
        </authorList>
    </citation>
    <scope>NUCLEOTIDE SEQUENCE [LARGE SCALE GENOMIC DNA]</scope>
    <source>
        <tissue evidence="2">Nenye</tissue>
    </source>
</reference>
<comment type="caution">
    <text evidence="2">The sequence shown here is derived from an EMBL/GenBank/DDBJ whole genome shotgun (WGS) entry which is preliminary data.</text>
</comment>
<evidence type="ECO:0000313" key="2">
    <source>
        <dbReference type="EMBL" id="KAL3516708.1"/>
    </source>
</evidence>
<sequence length="64" mass="7253">MASGLRLLIHLLLRTALRSGKEMLVVSINILGTVHKIFAISLMESLIFLLYLHDQLQLKIKTSH</sequence>
<protein>
    <submittedName>
        <fullName evidence="2">Uncharacterized protein</fullName>
    </submittedName>
</protein>